<keyword evidence="14" id="KW-1185">Reference proteome</keyword>
<evidence type="ECO:0000256" key="10">
    <source>
        <dbReference type="RuleBase" id="RU003664"/>
    </source>
</evidence>
<keyword evidence="9 10" id="KW-0133">Cell shape</keyword>
<dbReference type="Proteomes" id="UP001214854">
    <property type="component" value="Unassembled WGS sequence"/>
</dbReference>
<comment type="similarity">
    <text evidence="9">Belongs to the MurCDEF family.</text>
</comment>
<dbReference type="SUPFAM" id="SSF53623">
    <property type="entry name" value="MurD-like peptide ligases, catalytic domain"/>
    <property type="match status" value="1"/>
</dbReference>
<evidence type="ECO:0000256" key="7">
    <source>
        <dbReference type="ARBA" id="ARBA00022840"/>
    </source>
</evidence>
<dbReference type="GO" id="GO:0008764">
    <property type="term" value="F:UDP-N-acetylmuramoylalanine-D-glutamate ligase activity"/>
    <property type="evidence" value="ECO:0007669"/>
    <property type="project" value="UniProtKB-EC"/>
</dbReference>
<evidence type="ECO:0000256" key="6">
    <source>
        <dbReference type="ARBA" id="ARBA00022741"/>
    </source>
</evidence>
<evidence type="ECO:0000313" key="13">
    <source>
        <dbReference type="EMBL" id="MDC7682531.1"/>
    </source>
</evidence>
<evidence type="ECO:0000256" key="1">
    <source>
        <dbReference type="ARBA" id="ARBA00004496"/>
    </source>
</evidence>
<evidence type="ECO:0000259" key="11">
    <source>
        <dbReference type="Pfam" id="PF02875"/>
    </source>
</evidence>
<dbReference type="RefSeq" id="WP_272747017.1">
    <property type="nucleotide sequence ID" value="NZ_JAQQKX010000002.1"/>
</dbReference>
<evidence type="ECO:0000256" key="9">
    <source>
        <dbReference type="HAMAP-Rule" id="MF_00639"/>
    </source>
</evidence>
<comment type="function">
    <text evidence="9 10">Cell wall formation. Catalyzes the addition of glutamate to the nucleotide precursor UDP-N-acetylmuramoyl-L-alanine (UMA).</text>
</comment>
<dbReference type="InterPro" id="IPR018109">
    <property type="entry name" value="Folylpolyglutamate_synth_CS"/>
</dbReference>
<name>A0ABT5HR37_9CAUL</name>
<dbReference type="PROSITE" id="PS01011">
    <property type="entry name" value="FOLYLPOLYGLU_SYNT_1"/>
    <property type="match status" value="1"/>
</dbReference>
<evidence type="ECO:0000256" key="2">
    <source>
        <dbReference type="ARBA" id="ARBA00004752"/>
    </source>
</evidence>
<evidence type="ECO:0000256" key="8">
    <source>
        <dbReference type="ARBA" id="ARBA00023306"/>
    </source>
</evidence>
<dbReference type="Pfam" id="PF02875">
    <property type="entry name" value="Mur_ligase_C"/>
    <property type="match status" value="1"/>
</dbReference>
<keyword evidence="7 9" id="KW-0067">ATP-binding</keyword>
<keyword evidence="9 10" id="KW-0961">Cell wall biogenesis/degradation</keyword>
<comment type="subcellular location">
    <subcellularLocation>
        <location evidence="1 9 10">Cytoplasm</location>
    </subcellularLocation>
</comment>
<dbReference type="PANTHER" id="PTHR43692">
    <property type="entry name" value="UDP-N-ACETYLMURAMOYLALANINE--D-GLUTAMATE LIGASE"/>
    <property type="match status" value="1"/>
</dbReference>
<feature type="domain" description="Mur ligase central" evidence="12">
    <location>
        <begin position="121"/>
        <end position="302"/>
    </location>
</feature>
<proteinExistence type="inferred from homology"/>
<keyword evidence="9 10" id="KW-0573">Peptidoglycan synthesis</keyword>
<dbReference type="InterPro" id="IPR004101">
    <property type="entry name" value="Mur_ligase_C"/>
</dbReference>
<protein>
    <recommendedName>
        <fullName evidence="9 10">UDP-N-acetylmuramoylalanine--D-glutamate ligase</fullName>
        <ecNumber evidence="9 10">6.3.2.9</ecNumber>
    </recommendedName>
    <alternativeName>
        <fullName evidence="9">D-glutamic acid-adding enzyme</fullName>
    </alternativeName>
    <alternativeName>
        <fullName evidence="9">UDP-N-acetylmuramoyl-L-alanyl-D-glutamate synthetase</fullName>
    </alternativeName>
</protein>
<dbReference type="Gene3D" id="3.40.50.720">
    <property type="entry name" value="NAD(P)-binding Rossmann-like Domain"/>
    <property type="match status" value="1"/>
</dbReference>
<dbReference type="InterPro" id="IPR013221">
    <property type="entry name" value="Mur_ligase_cen"/>
</dbReference>
<dbReference type="EMBL" id="JAQQKX010000002">
    <property type="protein sequence ID" value="MDC7682531.1"/>
    <property type="molecule type" value="Genomic_DNA"/>
</dbReference>
<dbReference type="Gene3D" id="3.90.190.20">
    <property type="entry name" value="Mur ligase, C-terminal domain"/>
    <property type="match status" value="1"/>
</dbReference>
<keyword evidence="3 9" id="KW-0963">Cytoplasm</keyword>
<feature type="binding site" evidence="9">
    <location>
        <begin position="123"/>
        <end position="129"/>
    </location>
    <ligand>
        <name>ATP</name>
        <dbReference type="ChEBI" id="CHEBI:30616"/>
    </ligand>
</feature>
<evidence type="ECO:0000313" key="14">
    <source>
        <dbReference type="Proteomes" id="UP001214854"/>
    </source>
</evidence>
<feature type="domain" description="Mur ligase C-terminal" evidence="11">
    <location>
        <begin position="325"/>
        <end position="438"/>
    </location>
</feature>
<dbReference type="HAMAP" id="MF_00639">
    <property type="entry name" value="MurD"/>
    <property type="match status" value="1"/>
</dbReference>
<keyword evidence="5 9" id="KW-0132">Cell division</keyword>
<sequence length="469" mass="50313">MIPVKSFAGKRVAIFGLGKSGLTAARALKAGGAEPLLWDDKPQSMLAASKEGFTIENLKVADWSEIDALLLSPGVPLTHPEPHWTVKAAQAASVPVLGDIELFARTINAIPEARRPKTVAITGTNGKSTTTALIGHILKAAGKDVHVGGNIGIGILDLPDMHAGTIYVIETSSYQLDLTQSFRPDVAVLMNFSPDHLDRHGDMDGYIAAKKRIFMNQTADQTAVIGTDDHWSQGLVTEMTAHSPMKLVPISSRRTLGRGVYALNGVIYDATAERARQIIDLKTVRTLTGRHNWQNACAAYSACRAVGLSVEAIVAGLHSFPGLDHRMQEIGRIKNVRFINDSKATNADAARQAMSSFESFFWIAGGRAKAGGIEELTDLFPRVRHAFLIGEAAELFEKTIGAAAVCTQSRHLFTAVAQAYAEAEKSGREEIVLLSPACASQDQFTDFEARGNAFKDAVAEISKSIVAAG</sequence>
<evidence type="ECO:0000259" key="12">
    <source>
        <dbReference type="Pfam" id="PF08245"/>
    </source>
</evidence>
<evidence type="ECO:0000256" key="4">
    <source>
        <dbReference type="ARBA" id="ARBA00022598"/>
    </source>
</evidence>
<comment type="pathway">
    <text evidence="2 9 10">Cell wall biogenesis; peptidoglycan biosynthesis.</text>
</comment>
<keyword evidence="8 9" id="KW-0131">Cell cycle</keyword>
<dbReference type="SUPFAM" id="SSF53244">
    <property type="entry name" value="MurD-like peptide ligases, peptide-binding domain"/>
    <property type="match status" value="1"/>
</dbReference>
<keyword evidence="4 9" id="KW-0436">Ligase</keyword>
<gene>
    <name evidence="9 13" type="primary">murD</name>
    <name evidence="13" type="ORF">PQU92_04540</name>
</gene>
<dbReference type="InterPro" id="IPR005762">
    <property type="entry name" value="MurD"/>
</dbReference>
<keyword evidence="6 9" id="KW-0547">Nucleotide-binding</keyword>
<reference evidence="13 14" key="1">
    <citation type="submission" date="2023-01" db="EMBL/GenBank/DDBJ databases">
        <title>Novel species of the genus Asticcacaulis isolated from rivers.</title>
        <authorList>
            <person name="Lu H."/>
        </authorList>
    </citation>
    <scope>NUCLEOTIDE SEQUENCE [LARGE SCALE GENOMIC DNA]</scope>
    <source>
        <strain evidence="13 14">BYS171W</strain>
    </source>
</reference>
<dbReference type="InterPro" id="IPR036565">
    <property type="entry name" value="Mur-like_cat_sf"/>
</dbReference>
<dbReference type="EC" id="6.3.2.9" evidence="9 10"/>
<evidence type="ECO:0000256" key="5">
    <source>
        <dbReference type="ARBA" id="ARBA00022618"/>
    </source>
</evidence>
<evidence type="ECO:0000256" key="3">
    <source>
        <dbReference type="ARBA" id="ARBA00022490"/>
    </source>
</evidence>
<dbReference type="PANTHER" id="PTHR43692:SF1">
    <property type="entry name" value="UDP-N-ACETYLMURAMOYLALANINE--D-GLUTAMATE LIGASE"/>
    <property type="match status" value="1"/>
</dbReference>
<comment type="catalytic activity">
    <reaction evidence="9 10">
        <text>UDP-N-acetyl-alpha-D-muramoyl-L-alanine + D-glutamate + ATP = UDP-N-acetyl-alpha-D-muramoyl-L-alanyl-D-glutamate + ADP + phosphate + H(+)</text>
        <dbReference type="Rhea" id="RHEA:16429"/>
        <dbReference type="ChEBI" id="CHEBI:15378"/>
        <dbReference type="ChEBI" id="CHEBI:29986"/>
        <dbReference type="ChEBI" id="CHEBI:30616"/>
        <dbReference type="ChEBI" id="CHEBI:43474"/>
        <dbReference type="ChEBI" id="CHEBI:83898"/>
        <dbReference type="ChEBI" id="CHEBI:83900"/>
        <dbReference type="ChEBI" id="CHEBI:456216"/>
        <dbReference type="EC" id="6.3.2.9"/>
    </reaction>
</comment>
<accession>A0ABT5HR37</accession>
<dbReference type="SUPFAM" id="SSF51984">
    <property type="entry name" value="MurCD N-terminal domain"/>
    <property type="match status" value="1"/>
</dbReference>
<dbReference type="InterPro" id="IPR036615">
    <property type="entry name" value="Mur_ligase_C_dom_sf"/>
</dbReference>
<comment type="caution">
    <text evidence="13">The sequence shown here is derived from an EMBL/GenBank/DDBJ whole genome shotgun (WGS) entry which is preliminary data.</text>
</comment>
<dbReference type="Pfam" id="PF08245">
    <property type="entry name" value="Mur_ligase_M"/>
    <property type="match status" value="1"/>
</dbReference>
<dbReference type="NCBIfam" id="TIGR01087">
    <property type="entry name" value="murD"/>
    <property type="match status" value="1"/>
</dbReference>
<dbReference type="Gene3D" id="3.40.1190.10">
    <property type="entry name" value="Mur-like, catalytic domain"/>
    <property type="match status" value="1"/>
</dbReference>
<organism evidence="13 14">
    <name type="scientific">Asticcacaulis aquaticus</name>
    <dbReference type="NCBI Taxonomy" id="2984212"/>
    <lineage>
        <taxon>Bacteria</taxon>
        <taxon>Pseudomonadati</taxon>
        <taxon>Pseudomonadota</taxon>
        <taxon>Alphaproteobacteria</taxon>
        <taxon>Caulobacterales</taxon>
        <taxon>Caulobacteraceae</taxon>
        <taxon>Asticcacaulis</taxon>
    </lineage>
</organism>